<keyword evidence="2 4" id="KW-0012">Acyltransferase</keyword>
<gene>
    <name evidence="4" type="ORF">QC825_11825</name>
</gene>
<dbReference type="EMBL" id="JARWAO010000006">
    <property type="protein sequence ID" value="MDR5896764.1"/>
    <property type="molecule type" value="Genomic_DNA"/>
</dbReference>
<dbReference type="InterPro" id="IPR000182">
    <property type="entry name" value="GNAT_dom"/>
</dbReference>
<feature type="domain" description="N-acetyltransferase" evidence="3">
    <location>
        <begin position="3"/>
        <end position="151"/>
    </location>
</feature>
<proteinExistence type="predicted"/>
<comment type="caution">
    <text evidence="4">The sequence shown here is derived from an EMBL/GenBank/DDBJ whole genome shotgun (WGS) entry which is preliminary data.</text>
</comment>
<dbReference type="EC" id="2.3.1.-" evidence="4"/>
<keyword evidence="5" id="KW-1185">Reference proteome</keyword>
<evidence type="ECO:0000313" key="4">
    <source>
        <dbReference type="EMBL" id="MDR5896764.1"/>
    </source>
</evidence>
<sequence>MTGQLRAATPHDVDALWALEQACFSPGADRFNRRQISYLVRHAKAVTGVFEQDGHLTGYATLLVRARERLGRIYSLCVHPSARGAGLGEDLVDFLEDRALELGLERLVLEVRVDNDAALTLYARLGFERTAWLDDYYSDGCAAWKMSKPLTPLTPLGPERS</sequence>
<evidence type="ECO:0000259" key="3">
    <source>
        <dbReference type="PROSITE" id="PS51186"/>
    </source>
</evidence>
<protein>
    <submittedName>
        <fullName evidence="4">GNAT family N-acetyltransferase</fullName>
        <ecNumber evidence="4">2.3.1.-</ecNumber>
    </submittedName>
</protein>
<evidence type="ECO:0000313" key="5">
    <source>
        <dbReference type="Proteomes" id="UP001269375"/>
    </source>
</evidence>
<dbReference type="CDD" id="cd04301">
    <property type="entry name" value="NAT_SF"/>
    <property type="match status" value="1"/>
</dbReference>
<dbReference type="RefSeq" id="WP_251590247.1">
    <property type="nucleotide sequence ID" value="NZ_JAMLJI010000001.1"/>
</dbReference>
<evidence type="ECO:0000256" key="1">
    <source>
        <dbReference type="ARBA" id="ARBA00022679"/>
    </source>
</evidence>
<dbReference type="SUPFAM" id="SSF55729">
    <property type="entry name" value="Acyl-CoA N-acyltransferases (Nat)"/>
    <property type="match status" value="1"/>
</dbReference>
<dbReference type="PANTHER" id="PTHR43877">
    <property type="entry name" value="AMINOALKYLPHOSPHONATE N-ACETYLTRANSFERASE-RELATED-RELATED"/>
    <property type="match status" value="1"/>
</dbReference>
<dbReference type="Gene3D" id="3.40.630.30">
    <property type="match status" value="1"/>
</dbReference>
<reference evidence="4 5" key="1">
    <citation type="submission" date="2023-04" db="EMBL/GenBank/DDBJ databases">
        <title>A long-awaited taxogenomic arrangement of the family Halomonadaceae.</title>
        <authorList>
            <person name="De La Haba R."/>
            <person name="Chuvochina M."/>
            <person name="Wittouck S."/>
            <person name="Arahal D.R."/>
            <person name="Sanchez-Porro C."/>
            <person name="Hugenholtz P."/>
            <person name="Ventosa A."/>
        </authorList>
    </citation>
    <scope>NUCLEOTIDE SEQUENCE [LARGE SCALE GENOMIC DNA]</scope>
    <source>
        <strain evidence="4 5">DSM 22428</strain>
    </source>
</reference>
<dbReference type="PANTHER" id="PTHR43877:SF2">
    <property type="entry name" value="AMINOALKYLPHOSPHONATE N-ACETYLTRANSFERASE-RELATED"/>
    <property type="match status" value="1"/>
</dbReference>
<dbReference type="InterPro" id="IPR050832">
    <property type="entry name" value="Bact_Acetyltransf"/>
</dbReference>
<evidence type="ECO:0000256" key="2">
    <source>
        <dbReference type="ARBA" id="ARBA00023315"/>
    </source>
</evidence>
<name>A0ABU1GXJ0_9GAMM</name>
<keyword evidence="1 4" id="KW-0808">Transferase</keyword>
<dbReference type="PROSITE" id="PS51186">
    <property type="entry name" value="GNAT"/>
    <property type="match status" value="1"/>
</dbReference>
<dbReference type="GO" id="GO:0016746">
    <property type="term" value="F:acyltransferase activity"/>
    <property type="evidence" value="ECO:0007669"/>
    <property type="project" value="UniProtKB-KW"/>
</dbReference>
<dbReference type="Proteomes" id="UP001269375">
    <property type="component" value="Unassembled WGS sequence"/>
</dbReference>
<dbReference type="InterPro" id="IPR016181">
    <property type="entry name" value="Acyl_CoA_acyltransferase"/>
</dbReference>
<accession>A0ABU1GXJ0</accession>
<dbReference type="Pfam" id="PF00583">
    <property type="entry name" value="Acetyltransf_1"/>
    <property type="match status" value="1"/>
</dbReference>
<organism evidence="4 5">
    <name type="scientific">Larsenimonas suaedae</name>
    <dbReference type="NCBI Taxonomy" id="1851019"/>
    <lineage>
        <taxon>Bacteria</taxon>
        <taxon>Pseudomonadati</taxon>
        <taxon>Pseudomonadota</taxon>
        <taxon>Gammaproteobacteria</taxon>
        <taxon>Oceanospirillales</taxon>
        <taxon>Halomonadaceae</taxon>
        <taxon>Larsenimonas</taxon>
    </lineage>
</organism>